<keyword evidence="2" id="KW-1185">Reference proteome</keyword>
<dbReference type="EMBL" id="WJIF01000005">
    <property type="protein sequence ID" value="MRG60251.1"/>
    <property type="molecule type" value="Genomic_DNA"/>
</dbReference>
<proteinExistence type="predicted"/>
<dbReference type="Proteomes" id="UP000431080">
    <property type="component" value="Unassembled WGS sequence"/>
</dbReference>
<evidence type="ECO:0000313" key="1">
    <source>
        <dbReference type="EMBL" id="MRG60251.1"/>
    </source>
</evidence>
<reference evidence="1 2" key="1">
    <citation type="submission" date="2019-10" db="EMBL/GenBank/DDBJ databases">
        <authorList>
            <person name="Nie G."/>
            <person name="Ming H."/>
            <person name="Yi B."/>
        </authorList>
    </citation>
    <scope>NUCLEOTIDE SEQUENCE [LARGE SCALE GENOMIC DNA]</scope>
    <source>
        <strain evidence="1 2">CFH 90414</strain>
    </source>
</reference>
<name>A0A6I2F7G3_9MICO</name>
<protein>
    <submittedName>
        <fullName evidence="1">Gfo/Idh/MocA family oxidoreductase</fullName>
    </submittedName>
</protein>
<sequence>MTDAAPVRFGLIGVDSSHSVQFTTMLGDGRTGRVAGGTVVAAWKAPTVEDFPPSRDRNDWLAAELEALGMPLLDSPGAVAEASDALLIVASDVRTHPAHLRRLTRFGKPVFVDTRFAPTRREAVEMLEQATGDGCLVLAGSPKRFTPEFRAALGAAGGVERIDLDGPLPEQPHHPFLAWYGVHLVDLAVAAFGPGCETVEATGDRVTATWNDGRVATLRGDAEWTPITRGVIGTAAGEEAFEIEASAEMLAGLLESLISSCRTDTSNVPAAEILATVAIVEAAARSRELGEPVSVTA</sequence>
<comment type="caution">
    <text evidence="1">The sequence shown here is derived from an EMBL/GenBank/DDBJ whole genome shotgun (WGS) entry which is preliminary data.</text>
</comment>
<dbReference type="SUPFAM" id="SSF51735">
    <property type="entry name" value="NAD(P)-binding Rossmann-fold domains"/>
    <property type="match status" value="1"/>
</dbReference>
<dbReference type="Gene3D" id="3.40.50.720">
    <property type="entry name" value="NAD(P)-binding Rossmann-like Domain"/>
    <property type="match status" value="1"/>
</dbReference>
<dbReference type="Gene3D" id="3.30.360.10">
    <property type="entry name" value="Dihydrodipicolinate Reductase, domain 2"/>
    <property type="match status" value="1"/>
</dbReference>
<evidence type="ECO:0000313" key="2">
    <source>
        <dbReference type="Proteomes" id="UP000431080"/>
    </source>
</evidence>
<dbReference type="InterPro" id="IPR036291">
    <property type="entry name" value="NAD(P)-bd_dom_sf"/>
</dbReference>
<dbReference type="RefSeq" id="WP_216648812.1">
    <property type="nucleotide sequence ID" value="NZ_WJIF01000005.1"/>
</dbReference>
<gene>
    <name evidence="1" type="ORF">GE115_10280</name>
</gene>
<accession>A0A6I2F7G3</accession>
<organism evidence="1 2">
    <name type="scientific">Agromyces agglutinans</name>
    <dbReference type="NCBI Taxonomy" id="2662258"/>
    <lineage>
        <taxon>Bacteria</taxon>
        <taxon>Bacillati</taxon>
        <taxon>Actinomycetota</taxon>
        <taxon>Actinomycetes</taxon>
        <taxon>Micrococcales</taxon>
        <taxon>Microbacteriaceae</taxon>
        <taxon>Agromyces</taxon>
    </lineage>
</organism>
<dbReference type="AlphaFoldDB" id="A0A6I2F7G3"/>